<dbReference type="AlphaFoldDB" id="A0AAV5HK29"/>
<accession>A0AAV5HK29</accession>
<reference evidence="1 2" key="1">
    <citation type="journal article" date="2021" name="Commun. Biol.">
        <title>The genome of Shorea leprosula (Dipterocarpaceae) highlights the ecological relevance of drought in aseasonal tropical rainforests.</title>
        <authorList>
            <person name="Ng K.K.S."/>
            <person name="Kobayashi M.J."/>
            <person name="Fawcett J.A."/>
            <person name="Hatakeyama M."/>
            <person name="Paape T."/>
            <person name="Ng C.H."/>
            <person name="Ang C.C."/>
            <person name="Tnah L.H."/>
            <person name="Lee C.T."/>
            <person name="Nishiyama T."/>
            <person name="Sese J."/>
            <person name="O'Brien M.J."/>
            <person name="Copetti D."/>
            <person name="Mohd Noor M.I."/>
            <person name="Ong R.C."/>
            <person name="Putra M."/>
            <person name="Sireger I.Z."/>
            <person name="Indrioko S."/>
            <person name="Kosugi Y."/>
            <person name="Izuno A."/>
            <person name="Isagi Y."/>
            <person name="Lee S.L."/>
            <person name="Shimizu K.K."/>
        </authorList>
    </citation>
    <scope>NUCLEOTIDE SEQUENCE [LARGE SCALE GENOMIC DNA]</scope>
    <source>
        <strain evidence="1">214</strain>
    </source>
</reference>
<dbReference type="Proteomes" id="UP001054252">
    <property type="component" value="Unassembled WGS sequence"/>
</dbReference>
<evidence type="ECO:0000313" key="1">
    <source>
        <dbReference type="EMBL" id="GKU89013.1"/>
    </source>
</evidence>
<comment type="caution">
    <text evidence="1">The sequence shown here is derived from an EMBL/GenBank/DDBJ whole genome shotgun (WGS) entry which is preliminary data.</text>
</comment>
<gene>
    <name evidence="1" type="ORF">SLEP1_g3210</name>
</gene>
<sequence>MPSSTSLHHPFEFVANDGSSPQQLSLVLFELANPDFNKNLLGFNSSFPLLQSNSCSVCYHTGDQPSAHHLHCAFIHQPSLSI</sequence>
<keyword evidence="2" id="KW-1185">Reference proteome</keyword>
<name>A0AAV5HK29_9ROSI</name>
<dbReference type="EMBL" id="BPVZ01000003">
    <property type="protein sequence ID" value="GKU89013.1"/>
    <property type="molecule type" value="Genomic_DNA"/>
</dbReference>
<protein>
    <submittedName>
        <fullName evidence="1">Uncharacterized protein</fullName>
    </submittedName>
</protein>
<proteinExistence type="predicted"/>
<organism evidence="1 2">
    <name type="scientific">Rubroshorea leprosula</name>
    <dbReference type="NCBI Taxonomy" id="152421"/>
    <lineage>
        <taxon>Eukaryota</taxon>
        <taxon>Viridiplantae</taxon>
        <taxon>Streptophyta</taxon>
        <taxon>Embryophyta</taxon>
        <taxon>Tracheophyta</taxon>
        <taxon>Spermatophyta</taxon>
        <taxon>Magnoliopsida</taxon>
        <taxon>eudicotyledons</taxon>
        <taxon>Gunneridae</taxon>
        <taxon>Pentapetalae</taxon>
        <taxon>rosids</taxon>
        <taxon>malvids</taxon>
        <taxon>Malvales</taxon>
        <taxon>Dipterocarpaceae</taxon>
        <taxon>Rubroshorea</taxon>
    </lineage>
</organism>
<evidence type="ECO:0000313" key="2">
    <source>
        <dbReference type="Proteomes" id="UP001054252"/>
    </source>
</evidence>